<evidence type="ECO:0000313" key="7">
    <source>
        <dbReference type="Proteomes" id="UP000663292"/>
    </source>
</evidence>
<keyword evidence="3 6" id="KW-0378">Hydrolase</keyword>
<gene>
    <name evidence="6" type="ORF">HSEST_1202</name>
</gene>
<proteinExistence type="inferred from homology"/>
<dbReference type="Pfam" id="PF00702">
    <property type="entry name" value="Hydrolase"/>
    <property type="match status" value="1"/>
</dbReference>
<evidence type="ECO:0000256" key="4">
    <source>
        <dbReference type="ARBA" id="ARBA00022842"/>
    </source>
</evidence>
<dbReference type="NCBIfam" id="TIGR01549">
    <property type="entry name" value="HAD-SF-IA-v1"/>
    <property type="match status" value="1"/>
</dbReference>
<dbReference type="EMBL" id="CP064791">
    <property type="protein sequence ID" value="QSG14735.1"/>
    <property type="molecule type" value="Genomic_DNA"/>
</dbReference>
<accession>A0A897NT95</accession>
<dbReference type="InterPro" id="IPR036412">
    <property type="entry name" value="HAD-like_sf"/>
</dbReference>
<evidence type="ECO:0000256" key="3">
    <source>
        <dbReference type="ARBA" id="ARBA00022801"/>
    </source>
</evidence>
<evidence type="ECO:0000256" key="5">
    <source>
        <dbReference type="SAM" id="MobiDB-lite"/>
    </source>
</evidence>
<dbReference type="Gene3D" id="1.20.120.710">
    <property type="entry name" value="Haloacid dehalogenase hydrolase-like domain"/>
    <property type="match status" value="1"/>
</dbReference>
<reference evidence="6 7" key="1">
    <citation type="submission" date="2020-11" db="EMBL/GenBank/DDBJ databases">
        <title>Carbohydrate-dependent, anaerobic sulfur respiration: A novel catabolism in halophilic archaea.</title>
        <authorList>
            <person name="Sorokin D.Y."/>
            <person name="Messina E."/>
            <person name="Smedile F."/>
            <person name="La Cono V."/>
            <person name="Hallsworth J.E."/>
            <person name="Yakimov M.M."/>
        </authorList>
    </citation>
    <scope>NUCLEOTIDE SEQUENCE [LARGE SCALE GENOMIC DNA]</scope>
    <source>
        <strain evidence="6 7">HSR-Est</strain>
    </source>
</reference>
<keyword evidence="4" id="KW-0460">Magnesium</keyword>
<dbReference type="Gene3D" id="3.40.50.1000">
    <property type="entry name" value="HAD superfamily/HAD-like"/>
    <property type="match status" value="1"/>
</dbReference>
<sequence>MTKYDAVLLDLDGTLCEYTRGTEQLLPAAFDAVGVEPIFSPEAYVERVDSYADRADSMLERRRLCFADLAAENGHDRQLGREVADAYAAERDHSNVRFLDGGAQAIERLAERFPLAMVTNGGPDMQDPKLESLGIEPYLDTVVYAGYDLPAKPDPEPFERALEALDVPSDRAVYVGNNYETDVLGAAAADLPSVFVGEPPADGPVEPVASVNSPGELPSALSSLPR</sequence>
<evidence type="ECO:0000256" key="2">
    <source>
        <dbReference type="ARBA" id="ARBA00007958"/>
    </source>
</evidence>
<dbReference type="InterPro" id="IPR006439">
    <property type="entry name" value="HAD-SF_hydro_IA"/>
</dbReference>
<dbReference type="SFLD" id="SFLDG01129">
    <property type="entry name" value="C1.5:_HAD__Beta-PGM__Phosphata"/>
    <property type="match status" value="1"/>
</dbReference>
<feature type="region of interest" description="Disordered" evidence="5">
    <location>
        <begin position="198"/>
        <end position="226"/>
    </location>
</feature>
<dbReference type="InterPro" id="IPR051400">
    <property type="entry name" value="HAD-like_hydrolase"/>
</dbReference>
<comment type="cofactor">
    <cofactor evidence="1">
        <name>Mg(2+)</name>
        <dbReference type="ChEBI" id="CHEBI:18420"/>
    </cofactor>
</comment>
<dbReference type="SFLD" id="SFLDS00003">
    <property type="entry name" value="Haloacid_Dehalogenase"/>
    <property type="match status" value="1"/>
</dbReference>
<dbReference type="AlphaFoldDB" id="A0A897NT95"/>
<dbReference type="SUPFAM" id="SSF56784">
    <property type="entry name" value="HAD-like"/>
    <property type="match status" value="1"/>
</dbReference>
<dbReference type="RefSeq" id="WP_229122782.1">
    <property type="nucleotide sequence ID" value="NZ_CP064791.1"/>
</dbReference>
<name>A0A897NT95_9EURY</name>
<organism evidence="6 7">
    <name type="scientific">Halapricum desulfuricans</name>
    <dbReference type="NCBI Taxonomy" id="2841257"/>
    <lineage>
        <taxon>Archaea</taxon>
        <taxon>Methanobacteriati</taxon>
        <taxon>Methanobacteriota</taxon>
        <taxon>Stenosarchaea group</taxon>
        <taxon>Halobacteria</taxon>
        <taxon>Halobacteriales</taxon>
        <taxon>Haloarculaceae</taxon>
        <taxon>Halapricum</taxon>
    </lineage>
</organism>
<evidence type="ECO:0000256" key="1">
    <source>
        <dbReference type="ARBA" id="ARBA00001946"/>
    </source>
</evidence>
<dbReference type="InterPro" id="IPR023214">
    <property type="entry name" value="HAD_sf"/>
</dbReference>
<dbReference type="Proteomes" id="UP000663292">
    <property type="component" value="Chromosome"/>
</dbReference>
<dbReference type="GO" id="GO:0016787">
    <property type="term" value="F:hydrolase activity"/>
    <property type="evidence" value="ECO:0007669"/>
    <property type="project" value="UniProtKB-KW"/>
</dbReference>
<protein>
    <submittedName>
        <fullName evidence="6">HAD superfamily hydrolase</fullName>
    </submittedName>
</protein>
<dbReference type="GeneID" id="68857838"/>
<dbReference type="GO" id="GO:0044281">
    <property type="term" value="P:small molecule metabolic process"/>
    <property type="evidence" value="ECO:0007669"/>
    <property type="project" value="UniProtKB-ARBA"/>
</dbReference>
<dbReference type="PANTHER" id="PTHR46470">
    <property type="entry name" value="N-ACYLNEURAMINATE-9-PHOSPHATASE"/>
    <property type="match status" value="1"/>
</dbReference>
<evidence type="ECO:0000313" key="6">
    <source>
        <dbReference type="EMBL" id="QSG14735.1"/>
    </source>
</evidence>
<comment type="similarity">
    <text evidence="2">Belongs to the HAD-like hydrolase superfamily.</text>
</comment>
<keyword evidence="7" id="KW-1185">Reference proteome</keyword>